<reference evidence="14" key="1">
    <citation type="submission" date="2025-08" db="UniProtKB">
        <authorList>
            <consortium name="RefSeq"/>
        </authorList>
    </citation>
    <scope>IDENTIFICATION</scope>
    <source>
        <tissue evidence="14">Tentacle</tissue>
    </source>
</reference>
<feature type="active site" description="Proton donor" evidence="6">
    <location>
        <position position="185"/>
    </location>
</feature>
<evidence type="ECO:0000256" key="9">
    <source>
        <dbReference type="SAM" id="SignalP"/>
    </source>
</evidence>
<dbReference type="Pfam" id="PF01301">
    <property type="entry name" value="Glyco_hydro_35"/>
    <property type="match status" value="1"/>
</dbReference>
<dbReference type="PROSITE" id="PS01182">
    <property type="entry name" value="GLYCOSYL_HYDROL_F35"/>
    <property type="match status" value="1"/>
</dbReference>
<dbReference type="InterPro" id="IPR008979">
    <property type="entry name" value="Galactose-bd-like_sf"/>
</dbReference>
<dbReference type="GO" id="GO:0004565">
    <property type="term" value="F:beta-galactosidase activity"/>
    <property type="evidence" value="ECO:0007669"/>
    <property type="project" value="UniProtKB-EC"/>
</dbReference>
<evidence type="ECO:0000313" key="14">
    <source>
        <dbReference type="RefSeq" id="XP_031560308.1"/>
    </source>
</evidence>
<feature type="chain" id="PRO_5028051418" description="Beta-galactosidase" evidence="9">
    <location>
        <begin position="26"/>
        <end position="688"/>
    </location>
</feature>
<dbReference type="Pfam" id="PF21467">
    <property type="entry name" value="BetaGal_gal-bd"/>
    <property type="match status" value="1"/>
</dbReference>
<evidence type="ECO:0000259" key="12">
    <source>
        <dbReference type="Pfam" id="PF21467"/>
    </source>
</evidence>
<dbReference type="InterPro" id="IPR026283">
    <property type="entry name" value="B-gal_1-like"/>
</dbReference>
<dbReference type="Proteomes" id="UP000515163">
    <property type="component" value="Unplaced"/>
</dbReference>
<dbReference type="InterPro" id="IPR019801">
    <property type="entry name" value="Glyco_hydro_35_CS"/>
</dbReference>
<dbReference type="SUPFAM" id="SSF51445">
    <property type="entry name" value="(Trans)glycosidases"/>
    <property type="match status" value="1"/>
</dbReference>
<feature type="active site" description="Nucleophile" evidence="6">
    <location>
        <position position="265"/>
    </location>
</feature>
<evidence type="ECO:0000256" key="5">
    <source>
        <dbReference type="ARBA" id="ARBA00023295"/>
    </source>
</evidence>
<protein>
    <recommendedName>
        <fullName evidence="7">Beta-galactosidase</fullName>
        <ecNumber evidence="7">3.2.1.23</ecNumber>
    </recommendedName>
</protein>
<proteinExistence type="inferred from homology"/>
<evidence type="ECO:0000256" key="3">
    <source>
        <dbReference type="ARBA" id="ARBA00022801"/>
    </source>
</evidence>
<dbReference type="AlphaFoldDB" id="A0A6P8HY59"/>
<dbReference type="Pfam" id="PF21317">
    <property type="entry name" value="BetaGal_ABD_1"/>
    <property type="match status" value="1"/>
</dbReference>
<dbReference type="InterPro" id="IPR017853">
    <property type="entry name" value="GH"/>
</dbReference>
<evidence type="ECO:0000259" key="10">
    <source>
        <dbReference type="Pfam" id="PF01301"/>
    </source>
</evidence>
<organism evidence="13 14">
    <name type="scientific">Actinia tenebrosa</name>
    <name type="common">Australian red waratah sea anemone</name>
    <dbReference type="NCBI Taxonomy" id="6105"/>
    <lineage>
        <taxon>Eukaryota</taxon>
        <taxon>Metazoa</taxon>
        <taxon>Cnidaria</taxon>
        <taxon>Anthozoa</taxon>
        <taxon>Hexacorallia</taxon>
        <taxon>Actiniaria</taxon>
        <taxon>Actiniidae</taxon>
        <taxon>Actinia</taxon>
    </lineage>
</organism>
<dbReference type="RefSeq" id="XP_031560308.1">
    <property type="nucleotide sequence ID" value="XM_031704448.1"/>
</dbReference>
<gene>
    <name evidence="14" type="primary">LOC116296428</name>
</gene>
<feature type="domain" description="Beta-galactosidase 1-like first all-beta" evidence="11">
    <location>
        <begin position="405"/>
        <end position="516"/>
    </location>
</feature>
<feature type="domain" description="Beta-galactosidase galactose-binding" evidence="12">
    <location>
        <begin position="541"/>
        <end position="601"/>
    </location>
</feature>
<dbReference type="FunFam" id="2.60.120.260:FF:000021">
    <property type="entry name" value="Beta-galactosidase"/>
    <property type="match status" value="1"/>
</dbReference>
<evidence type="ECO:0000256" key="6">
    <source>
        <dbReference type="PIRSR" id="PIRSR006336-1"/>
    </source>
</evidence>
<dbReference type="GO" id="GO:0005975">
    <property type="term" value="P:carbohydrate metabolic process"/>
    <property type="evidence" value="ECO:0007669"/>
    <property type="project" value="InterPro"/>
</dbReference>
<keyword evidence="3 7" id="KW-0378">Hydrolase</keyword>
<keyword evidence="4" id="KW-0325">Glycoprotein</keyword>
<sequence>MAEKLSIVVILSLCVYLSFPYKTDSRSFTIDYENNIFLKDGQPFRYVSGSVHYSRVPRFYWKDRLQKMKYAGLNAIQTYIPWNVHEAEEGKFNFEGENDLVEFIKMADSIGLLVILRPGPYICAEWDFGGFPSWLLKNPAILLRSSKDKRYIDAVDKYMDVLLPLIQPLLYHNGGPVISVQVENEYGSYFTCDHDYMGHLEKLFRQHLGNQTILFTTDGFSKSMLKCGSLPSLFTTVDFGTGIDPAKPFKILREFQPNGPLVNSEFYPGWLDHWGEQHQKVNAAHVAKYLDMILAMNASVNMYMFEGGTSFGFMNGANCGSNASQFQPQPTSYDYDAPLNEAGDATQKYFVILEIIAKYMGPPSGMLPPSTQKYAYGRVNMTKVSGLLDVLPILSPLGPVKARVPLTMEQIGQNYGFAIYETQIPSKYTHSTVTISIPGVRDRAIIYVGEIRQATISRTGNTTAVLTVGAFLSLAILVENMGHVNYGPYLTDPKGILGNVAINDEILLEWTMYPLDLTKFLGYTKHHLKGLSSDSDTPNAPTFFTGSIPPASDGIPKDTYLNVKNWHKGQVFINGFNVGRYWPVVGPQETLYVPASILYSGQKTSTLVLLELDENPCDYPETCFVTFDKTPILDGPVKPLAKQRSKIAKPSDPWISKYTRDESRWDVKDNAVDALLKKAIKGFHRRVL</sequence>
<keyword evidence="2 9" id="KW-0732">Signal</keyword>
<dbReference type="Gene3D" id="2.60.120.260">
    <property type="entry name" value="Galactose-binding domain-like"/>
    <property type="match status" value="2"/>
</dbReference>
<dbReference type="InParanoid" id="A0A6P8HY59"/>
<dbReference type="KEGG" id="aten:116296428"/>
<dbReference type="GeneID" id="116296428"/>
<evidence type="ECO:0000256" key="4">
    <source>
        <dbReference type="ARBA" id="ARBA00023180"/>
    </source>
</evidence>
<evidence type="ECO:0000256" key="2">
    <source>
        <dbReference type="ARBA" id="ARBA00022729"/>
    </source>
</evidence>
<name>A0A6P8HY59_ACTTE</name>
<comment type="catalytic activity">
    <reaction evidence="7">
        <text>Hydrolysis of terminal non-reducing beta-D-galactose residues in beta-D-galactosides.</text>
        <dbReference type="EC" id="3.2.1.23"/>
    </reaction>
</comment>
<dbReference type="EC" id="3.2.1.23" evidence="7"/>
<keyword evidence="13" id="KW-1185">Reference proteome</keyword>
<dbReference type="Gene3D" id="3.20.20.80">
    <property type="entry name" value="Glycosidases"/>
    <property type="match status" value="1"/>
</dbReference>
<evidence type="ECO:0000256" key="8">
    <source>
        <dbReference type="RuleBase" id="RU003679"/>
    </source>
</evidence>
<dbReference type="PANTHER" id="PTHR23421">
    <property type="entry name" value="BETA-GALACTOSIDASE RELATED"/>
    <property type="match status" value="1"/>
</dbReference>
<evidence type="ECO:0000313" key="13">
    <source>
        <dbReference type="Proteomes" id="UP000515163"/>
    </source>
</evidence>
<dbReference type="PRINTS" id="PR00742">
    <property type="entry name" value="GLHYDRLASE35"/>
</dbReference>
<feature type="signal peptide" evidence="9">
    <location>
        <begin position="1"/>
        <end position="25"/>
    </location>
</feature>
<dbReference type="FunCoup" id="A0A6P8HY59">
    <property type="interactions" value="1088"/>
</dbReference>
<dbReference type="OrthoDB" id="1657402at2759"/>
<keyword evidence="5 7" id="KW-0326">Glycosidase</keyword>
<dbReference type="PIRSF" id="PIRSF006336">
    <property type="entry name" value="B-gal"/>
    <property type="match status" value="1"/>
</dbReference>
<feature type="domain" description="Glycoside hydrolase 35 catalytic" evidence="10">
    <location>
        <begin position="37"/>
        <end position="358"/>
    </location>
</feature>
<dbReference type="SUPFAM" id="SSF49785">
    <property type="entry name" value="Galactose-binding domain-like"/>
    <property type="match status" value="1"/>
</dbReference>
<evidence type="ECO:0000256" key="7">
    <source>
        <dbReference type="RuleBase" id="RU000675"/>
    </source>
</evidence>
<dbReference type="FunFam" id="3.20.20.80:FF:000017">
    <property type="entry name" value="Beta-galactosidase"/>
    <property type="match status" value="1"/>
</dbReference>
<dbReference type="InterPro" id="IPR048912">
    <property type="entry name" value="BetaGal1-like_ABD1"/>
</dbReference>
<evidence type="ECO:0000259" key="11">
    <source>
        <dbReference type="Pfam" id="PF21317"/>
    </source>
</evidence>
<dbReference type="InterPro" id="IPR001944">
    <property type="entry name" value="Glycoside_Hdrlase_35"/>
</dbReference>
<accession>A0A6P8HY59</accession>
<comment type="similarity">
    <text evidence="1 8">Belongs to the glycosyl hydrolase 35 family.</text>
</comment>
<dbReference type="InterPro" id="IPR048913">
    <property type="entry name" value="BetaGal_gal-bd"/>
</dbReference>
<evidence type="ECO:0000256" key="1">
    <source>
        <dbReference type="ARBA" id="ARBA00009809"/>
    </source>
</evidence>
<dbReference type="InterPro" id="IPR031330">
    <property type="entry name" value="Gly_Hdrlase_35_cat"/>
</dbReference>